<protein>
    <submittedName>
        <fullName evidence="2">Uncharacterized protein</fullName>
    </submittedName>
</protein>
<gene>
    <name evidence="2" type="ORF">E7681_11165</name>
</gene>
<accession>A0A4V3UYW0</accession>
<feature type="chain" id="PRO_5020625219" evidence="1">
    <location>
        <begin position="23"/>
        <end position="103"/>
    </location>
</feature>
<evidence type="ECO:0000313" key="3">
    <source>
        <dbReference type="Proteomes" id="UP000306113"/>
    </source>
</evidence>
<keyword evidence="3" id="KW-1185">Reference proteome</keyword>
<feature type="signal peptide" evidence="1">
    <location>
        <begin position="1"/>
        <end position="22"/>
    </location>
</feature>
<evidence type="ECO:0000313" key="2">
    <source>
        <dbReference type="EMBL" id="THD73254.1"/>
    </source>
</evidence>
<dbReference type="RefSeq" id="WP_136339383.1">
    <property type="nucleotide sequence ID" value="NZ_SSMD01000005.1"/>
</dbReference>
<dbReference type="Proteomes" id="UP000306113">
    <property type="component" value="Unassembled WGS sequence"/>
</dbReference>
<evidence type="ECO:0000256" key="1">
    <source>
        <dbReference type="SAM" id="SignalP"/>
    </source>
</evidence>
<name>A0A4V3UYW0_9RHOB</name>
<organism evidence="2 3">
    <name type="scientific">Thalassobius vesicularis</name>
    <dbReference type="NCBI Taxonomy" id="1294297"/>
    <lineage>
        <taxon>Bacteria</taxon>
        <taxon>Pseudomonadati</taxon>
        <taxon>Pseudomonadota</taxon>
        <taxon>Alphaproteobacteria</taxon>
        <taxon>Rhodobacterales</taxon>
        <taxon>Roseobacteraceae</taxon>
        <taxon>Thalassovita</taxon>
    </lineage>
</organism>
<dbReference type="AlphaFoldDB" id="A0A4V3UYW0"/>
<comment type="caution">
    <text evidence="2">The sequence shown here is derived from an EMBL/GenBank/DDBJ whole genome shotgun (WGS) entry which is preliminary data.</text>
</comment>
<keyword evidence="1" id="KW-0732">Signal</keyword>
<dbReference type="OrthoDB" id="9860306at2"/>
<proteinExistence type="predicted"/>
<dbReference type="EMBL" id="SSMD01000005">
    <property type="protein sequence ID" value="THD73254.1"/>
    <property type="molecule type" value="Genomic_DNA"/>
</dbReference>
<reference evidence="2 3" key="1">
    <citation type="submission" date="2019-04" db="EMBL/GenBank/DDBJ databases">
        <title>Draft genome sequence of Youngimonas vesicularis.</title>
        <authorList>
            <person name="Hameed A."/>
        </authorList>
    </citation>
    <scope>NUCLEOTIDE SEQUENCE [LARGE SCALE GENOMIC DNA]</scope>
    <source>
        <strain evidence="2 3">CC-AMW-E</strain>
    </source>
</reference>
<sequence length="103" mass="10295">MKTIFAAVIGVVSVFGAGMASAEGSLPDKLKSFASDGSYQLAQSCPYTGTVPCPPGPYGPGGCYKPAYAECKGGLICTGGMKVCVPSNGGPAFCYAPQNGGCR</sequence>